<protein>
    <recommendedName>
        <fullName evidence="3">Apea-like HEPN domain-containing protein</fullName>
    </recommendedName>
</protein>
<evidence type="ECO:0000313" key="1">
    <source>
        <dbReference type="EMBL" id="PIP56341.1"/>
    </source>
</evidence>
<sequence length="364" mass="42442">MQIVYFPYLHLIDRDEVSFGDVKVWNFDRVGRDYIKDTDLRDHIGKLLQSNVQNEKPLGDIGVLSIGKTDFREFNDDEFRLVDEVRLIMFLGFLSRNNVNLDGENSGHWVATSENFTFAIQNFNPKSMSISQQNGFIIRKLDGGYKLGELKFHAPPFVPEPLRFSLDGELLTKLLDVKKSNITFVKRIMRATDLMFEAYFNNPHLSINARALLMCTSFEVLLNLPESGQRKEFKEITRTLTCIGSKQKIRYTSIRRRTPGWEWEVAPVKVMWADKFYTLRNKIIHGAKVKPSDFMFRNKYSHFDIAPKFFVLFVKKLLNEKIGKNYFNDDLTWDCVDTENGPYSYFAYHDSSIGRRLSRISTDS</sequence>
<evidence type="ECO:0008006" key="3">
    <source>
        <dbReference type="Google" id="ProtNLM"/>
    </source>
</evidence>
<accession>A0A2H0BFB8</accession>
<evidence type="ECO:0000313" key="2">
    <source>
        <dbReference type="Proteomes" id="UP000228495"/>
    </source>
</evidence>
<gene>
    <name evidence="1" type="ORF">COX05_03550</name>
</gene>
<dbReference type="Proteomes" id="UP000228495">
    <property type="component" value="Unassembled WGS sequence"/>
</dbReference>
<comment type="caution">
    <text evidence="1">The sequence shown here is derived from an EMBL/GenBank/DDBJ whole genome shotgun (WGS) entry which is preliminary data.</text>
</comment>
<dbReference type="AlphaFoldDB" id="A0A2H0BFB8"/>
<dbReference type="EMBL" id="PCSU01000061">
    <property type="protein sequence ID" value="PIP56341.1"/>
    <property type="molecule type" value="Genomic_DNA"/>
</dbReference>
<organism evidence="1 2">
    <name type="scientific">candidate division WWE3 bacterium CG22_combo_CG10-13_8_21_14_all_39_12</name>
    <dbReference type="NCBI Taxonomy" id="1975094"/>
    <lineage>
        <taxon>Bacteria</taxon>
        <taxon>Katanobacteria</taxon>
    </lineage>
</organism>
<name>A0A2H0BFB8_UNCKA</name>
<proteinExistence type="predicted"/>
<reference evidence="1 2" key="1">
    <citation type="submission" date="2017-09" db="EMBL/GenBank/DDBJ databases">
        <title>Depth-based differentiation of microbial function through sediment-hosted aquifers and enrichment of novel symbionts in the deep terrestrial subsurface.</title>
        <authorList>
            <person name="Probst A.J."/>
            <person name="Ladd B."/>
            <person name="Jarett J.K."/>
            <person name="Geller-Mcgrath D.E."/>
            <person name="Sieber C.M."/>
            <person name="Emerson J.B."/>
            <person name="Anantharaman K."/>
            <person name="Thomas B.C."/>
            <person name="Malmstrom R."/>
            <person name="Stieglmeier M."/>
            <person name="Klingl A."/>
            <person name="Woyke T."/>
            <person name="Ryan C.M."/>
            <person name="Banfield J.F."/>
        </authorList>
    </citation>
    <scope>NUCLEOTIDE SEQUENCE [LARGE SCALE GENOMIC DNA]</scope>
    <source>
        <strain evidence="1">CG22_combo_CG10-13_8_21_14_all_39_12</strain>
    </source>
</reference>